<evidence type="ECO:0000256" key="8">
    <source>
        <dbReference type="SAM" id="Phobius"/>
    </source>
</evidence>
<evidence type="ECO:0000256" key="1">
    <source>
        <dbReference type="ARBA" id="ARBA00004370"/>
    </source>
</evidence>
<dbReference type="PANTHER" id="PTHR11920">
    <property type="entry name" value="GUANYLYL CYCLASE"/>
    <property type="match status" value="1"/>
</dbReference>
<keyword evidence="11" id="KW-1185">Reference proteome</keyword>
<reference evidence="10 11" key="1">
    <citation type="submission" date="2024-10" db="EMBL/GenBank/DDBJ databases">
        <title>Updated reference genomes for cyclostephanoid diatoms.</title>
        <authorList>
            <person name="Roberts W.R."/>
            <person name="Alverson A.J."/>
        </authorList>
    </citation>
    <scope>NUCLEOTIDE SEQUENCE [LARGE SCALE GENOMIC DNA]</scope>
    <source>
        <strain evidence="10 11">AJA010-31</strain>
    </source>
</reference>
<gene>
    <name evidence="10" type="ORF">ACHAWO_013669</name>
</gene>
<comment type="caution">
    <text evidence="10">The sequence shown here is derived from an EMBL/GenBank/DDBJ whole genome shotgun (WGS) entry which is preliminary data.</text>
</comment>
<dbReference type="PANTHER" id="PTHR11920:SF335">
    <property type="entry name" value="GUANYLATE CYCLASE"/>
    <property type="match status" value="1"/>
</dbReference>
<dbReference type="PROSITE" id="PS50125">
    <property type="entry name" value="GUANYLATE_CYCLASE_2"/>
    <property type="match status" value="1"/>
</dbReference>
<dbReference type="SMART" id="SM00044">
    <property type="entry name" value="CYCc"/>
    <property type="match status" value="1"/>
</dbReference>
<keyword evidence="3" id="KW-0547">Nucleotide-binding</keyword>
<dbReference type="SUPFAM" id="SSF55073">
    <property type="entry name" value="Nucleotide cyclase"/>
    <property type="match status" value="1"/>
</dbReference>
<feature type="transmembrane region" description="Helical" evidence="8">
    <location>
        <begin position="275"/>
        <end position="293"/>
    </location>
</feature>
<feature type="transmembrane region" description="Helical" evidence="8">
    <location>
        <begin position="223"/>
        <end position="243"/>
    </location>
</feature>
<evidence type="ECO:0000256" key="4">
    <source>
        <dbReference type="ARBA" id="ARBA00022989"/>
    </source>
</evidence>
<evidence type="ECO:0000256" key="2">
    <source>
        <dbReference type="ARBA" id="ARBA00022692"/>
    </source>
</evidence>
<feature type="transmembrane region" description="Helical" evidence="8">
    <location>
        <begin position="302"/>
        <end position="319"/>
    </location>
</feature>
<dbReference type="EMBL" id="JALLPJ020000444">
    <property type="protein sequence ID" value="KAL3791836.1"/>
    <property type="molecule type" value="Genomic_DNA"/>
</dbReference>
<dbReference type="Gene3D" id="3.30.70.1230">
    <property type="entry name" value="Nucleotide cyclase"/>
    <property type="match status" value="1"/>
</dbReference>
<feature type="domain" description="Guanylate cyclase" evidence="9">
    <location>
        <begin position="394"/>
        <end position="529"/>
    </location>
</feature>
<dbReference type="GO" id="GO:0016020">
    <property type="term" value="C:membrane"/>
    <property type="evidence" value="ECO:0007669"/>
    <property type="project" value="UniProtKB-SubCell"/>
</dbReference>
<proteinExistence type="predicted"/>
<name>A0ABD3PWW5_9STRA</name>
<dbReference type="InterPro" id="IPR029787">
    <property type="entry name" value="Nucleotide_cyclase"/>
</dbReference>
<dbReference type="CDD" id="cd07302">
    <property type="entry name" value="CHD"/>
    <property type="match status" value="1"/>
</dbReference>
<dbReference type="Proteomes" id="UP001530400">
    <property type="component" value="Unassembled WGS sequence"/>
</dbReference>
<feature type="transmembrane region" description="Helical" evidence="8">
    <location>
        <begin position="196"/>
        <end position="217"/>
    </location>
</feature>
<feature type="transmembrane region" description="Helical" evidence="8">
    <location>
        <begin position="331"/>
        <end position="353"/>
    </location>
</feature>
<dbReference type="Pfam" id="PF00211">
    <property type="entry name" value="Guanylate_cyc"/>
    <property type="match status" value="1"/>
</dbReference>
<feature type="transmembrane region" description="Helical" evidence="8">
    <location>
        <begin position="250"/>
        <end position="269"/>
    </location>
</feature>
<evidence type="ECO:0000313" key="11">
    <source>
        <dbReference type="Proteomes" id="UP001530400"/>
    </source>
</evidence>
<dbReference type="InterPro" id="IPR001054">
    <property type="entry name" value="A/G_cyclase"/>
</dbReference>
<evidence type="ECO:0000256" key="7">
    <source>
        <dbReference type="SAM" id="MobiDB-lite"/>
    </source>
</evidence>
<dbReference type="InterPro" id="IPR050401">
    <property type="entry name" value="Cyclic_nucleotide_synthase"/>
</dbReference>
<evidence type="ECO:0000256" key="6">
    <source>
        <dbReference type="ARBA" id="ARBA00023239"/>
    </source>
</evidence>
<evidence type="ECO:0000313" key="10">
    <source>
        <dbReference type="EMBL" id="KAL3791836.1"/>
    </source>
</evidence>
<keyword evidence="5 8" id="KW-0472">Membrane</keyword>
<feature type="region of interest" description="Disordered" evidence="7">
    <location>
        <begin position="1"/>
        <end position="102"/>
    </location>
</feature>
<evidence type="ECO:0000256" key="3">
    <source>
        <dbReference type="ARBA" id="ARBA00022741"/>
    </source>
</evidence>
<keyword evidence="2 8" id="KW-0812">Transmembrane</keyword>
<keyword evidence="6" id="KW-0456">Lyase</keyword>
<dbReference type="GO" id="GO:0016829">
    <property type="term" value="F:lyase activity"/>
    <property type="evidence" value="ECO:0007669"/>
    <property type="project" value="UniProtKB-KW"/>
</dbReference>
<organism evidence="10 11">
    <name type="scientific">Cyclotella atomus</name>
    <dbReference type="NCBI Taxonomy" id="382360"/>
    <lineage>
        <taxon>Eukaryota</taxon>
        <taxon>Sar</taxon>
        <taxon>Stramenopiles</taxon>
        <taxon>Ochrophyta</taxon>
        <taxon>Bacillariophyta</taxon>
        <taxon>Coscinodiscophyceae</taxon>
        <taxon>Thalassiosirophycidae</taxon>
        <taxon>Stephanodiscales</taxon>
        <taxon>Stephanodiscaceae</taxon>
        <taxon>Cyclotella</taxon>
    </lineage>
</organism>
<evidence type="ECO:0000259" key="9">
    <source>
        <dbReference type="PROSITE" id="PS50125"/>
    </source>
</evidence>
<keyword evidence="4 8" id="KW-1133">Transmembrane helix</keyword>
<sequence length="620" mass="70144">MTGASAPISPRDEGSEDGPNDSANGDQFDAYNPKFGSNGTARRKGADFQMPTFRRQSQPPEEITYGSDIAEATDRFDRSNSSESFNTYRRKKKTPDLPSSFTVQRNVPSLRKRRNDDSLRRNIANRPTLHSRESFELKQQALYSLQLDGTLQQISNIENLRFEEEWSAKQNFWRRLAIRASSPDTSQKELIQRSTFLMISTMTVGAGVLWGFMYVVLGEYLAAFMPFIYSTVMGGVLVTCACYSKNKYNIVVECQLTLILLLPMAVHLALRGMEASGGVMLWSFLCPMGAAFFRSANESLKWFYSYMTLSALLLCLDYTKFDAGDASAVRAMYFAMNILGVKGVIFAVVFFFARELETEYNKSEEVLSNILPSEIVTRIKRGEFPIVDHVAGVSILFADLVGFTKASTELHPNFLIGLFLRDVFHSFDELVYRHKLEKIKTIGDAYMVVGGLNHGASTDDGEEKHHTKRIMMLAIDMFKELKTINSKYNLQFELRVGVHRGPVVAGVLGLKRFTYDVWGDSVNFLTFYYAKYSKTASRMESNGVPNRIHISSEMHECVRHMSQFDFECCGKRQIKGKGEMTTYIAKARKSPRLMELSADKLQNAASVSDSFYTPFHDINI</sequence>
<dbReference type="AlphaFoldDB" id="A0ABD3PWW5"/>
<dbReference type="GO" id="GO:0000166">
    <property type="term" value="F:nucleotide binding"/>
    <property type="evidence" value="ECO:0007669"/>
    <property type="project" value="UniProtKB-KW"/>
</dbReference>
<protein>
    <recommendedName>
        <fullName evidence="9">Guanylate cyclase domain-containing protein</fullName>
    </recommendedName>
</protein>
<evidence type="ECO:0000256" key="5">
    <source>
        <dbReference type="ARBA" id="ARBA00023136"/>
    </source>
</evidence>
<comment type="subcellular location">
    <subcellularLocation>
        <location evidence="1">Membrane</location>
    </subcellularLocation>
</comment>
<accession>A0ABD3PWW5</accession>